<dbReference type="Proteomes" id="UP000275281">
    <property type="component" value="Unassembled WGS sequence"/>
</dbReference>
<proteinExistence type="predicted"/>
<sequence length="243" mass="27104">MKHVIGILVLLGNVTGNNVYAYYAQGCEDPAYHQYIEKRLADIEARDQRRLGSTLRDYTLSASANDNPYKIIADLSRHIKYSAQFEPIATVKLKIARVFEYADTLSTSQQIAGDVYDGFSSETHNVGIARAWIAYRQGDLTKAFEALLAAIDIKASPLLSAFGPDLSLIRQLYKDGHVTPVVTYIKKTQQFWQGKQPEKLRRAWLAMIEAECKIQFDSIDTVKANALGLPVADVSRAPGKSDF</sequence>
<protein>
    <submittedName>
        <fullName evidence="1">Uncharacterized protein</fullName>
    </submittedName>
</protein>
<evidence type="ECO:0000313" key="2">
    <source>
        <dbReference type="Proteomes" id="UP000275281"/>
    </source>
</evidence>
<reference evidence="1 2" key="1">
    <citation type="submission" date="2018-11" db="EMBL/GenBank/DDBJ databases">
        <authorList>
            <person name="Ye M.-Q."/>
            <person name="Du Z.-J."/>
        </authorList>
    </citation>
    <scope>NUCLEOTIDE SEQUENCE [LARGE SCALE GENOMIC DNA]</scope>
    <source>
        <strain evidence="1 2">U0105</strain>
    </source>
</reference>
<comment type="caution">
    <text evidence="1">The sequence shown here is derived from an EMBL/GenBank/DDBJ whole genome shotgun (WGS) entry which is preliminary data.</text>
</comment>
<gene>
    <name evidence="1" type="ORF">DRW07_13970</name>
</gene>
<dbReference type="EMBL" id="RPOK01000004">
    <property type="protein sequence ID" value="RPJ66121.1"/>
    <property type="molecule type" value="Genomic_DNA"/>
</dbReference>
<evidence type="ECO:0000313" key="1">
    <source>
        <dbReference type="EMBL" id="RPJ66121.1"/>
    </source>
</evidence>
<name>A0A3N5YLN4_9ALTE</name>
<organism evidence="1 2">
    <name type="scientific">Alteromonas sediminis</name>
    <dbReference type="NCBI Taxonomy" id="2259342"/>
    <lineage>
        <taxon>Bacteria</taxon>
        <taxon>Pseudomonadati</taxon>
        <taxon>Pseudomonadota</taxon>
        <taxon>Gammaproteobacteria</taxon>
        <taxon>Alteromonadales</taxon>
        <taxon>Alteromonadaceae</taxon>
        <taxon>Alteromonas/Salinimonas group</taxon>
        <taxon>Alteromonas</taxon>
    </lineage>
</organism>
<keyword evidence="2" id="KW-1185">Reference proteome</keyword>
<accession>A0A3N5YLN4</accession>
<dbReference type="AlphaFoldDB" id="A0A3N5YLN4"/>
<dbReference type="OrthoDB" id="6321248at2"/>